<dbReference type="SUPFAM" id="SSF52540">
    <property type="entry name" value="P-loop containing nucleoside triphosphate hydrolases"/>
    <property type="match status" value="1"/>
</dbReference>
<protein>
    <submittedName>
        <fullName evidence="1">AAA family ATPase</fullName>
    </submittedName>
</protein>
<sequence length="525" mass="56609">MSQFSETLRQYVERHHSVPPAKCYAFHPAYSVVADFITIDWVHDDEIAESLQLEASEGLLRGITQGDEGLLYLGATADELAELLAPEAGAAPMCRGLYALAQQLISDECDDPLLTKARALIRDTYLPNDSALAIDPADTDTEETAAMFENAFYSSTAPEQAKPKPELKVVERPKQQPKPKHEQWLEMLMADDDAELDRIASTPWLLDNLVPAASFGMVFGPSGAGKSFVALDMAASIATGTNWQHVEVDAGPGIVVYIAAEGGNGLRVRKAAWEQVRGINAPNMVIFPKAIAFDDHREVSIFQQTLAELSRRKGLPIHMVVVDTLNRSMVGEENSATDTAAFVKGTEMMTHALGASVLVVHHSGKDADKGARGSSALRAACDFELSVTKNGLQATVKTTKAKDVEAGAPVICTLDSVTLNGRVDHKGRPLTSLVPRLASFGEQMAASLKLAPREAVLFEVIESMIEAEGSPDGSCAYSAVRDAFKAHPDIASLKSDSIRQAFSRNLSSLCDRGKINRNGDSITMM</sequence>
<dbReference type="AlphaFoldDB" id="A0A558HXI9"/>
<dbReference type="Proteomes" id="UP000319941">
    <property type="component" value="Unassembled WGS sequence"/>
</dbReference>
<organism evidence="1 2">
    <name type="scientific">Cobetia crustatorum</name>
    <dbReference type="NCBI Taxonomy" id="553385"/>
    <lineage>
        <taxon>Bacteria</taxon>
        <taxon>Pseudomonadati</taxon>
        <taxon>Pseudomonadota</taxon>
        <taxon>Gammaproteobacteria</taxon>
        <taxon>Oceanospirillales</taxon>
        <taxon>Halomonadaceae</taxon>
        <taxon>Cobetia</taxon>
    </lineage>
</organism>
<evidence type="ECO:0000313" key="1">
    <source>
        <dbReference type="EMBL" id="TVU73850.1"/>
    </source>
</evidence>
<dbReference type="OrthoDB" id="9763644at2"/>
<gene>
    <name evidence="1" type="ORF">FQP86_01930</name>
</gene>
<dbReference type="InterPro" id="IPR027417">
    <property type="entry name" value="P-loop_NTPase"/>
</dbReference>
<dbReference type="Pfam" id="PF13481">
    <property type="entry name" value="AAA_25"/>
    <property type="match status" value="1"/>
</dbReference>
<keyword evidence="2" id="KW-1185">Reference proteome</keyword>
<dbReference type="Gene3D" id="3.40.50.300">
    <property type="entry name" value="P-loop containing nucleotide triphosphate hydrolases"/>
    <property type="match status" value="1"/>
</dbReference>
<comment type="caution">
    <text evidence="1">The sequence shown here is derived from an EMBL/GenBank/DDBJ whole genome shotgun (WGS) entry which is preliminary data.</text>
</comment>
<accession>A0A558HXI9</accession>
<name>A0A558HXI9_9GAMM</name>
<proteinExistence type="predicted"/>
<reference evidence="1 2" key="1">
    <citation type="submission" date="2019-07" db="EMBL/GenBank/DDBJ databases">
        <title>Diversity of Bacteria from Kongsfjorden, Arctic.</title>
        <authorList>
            <person name="Yu Y."/>
        </authorList>
    </citation>
    <scope>NUCLEOTIDE SEQUENCE [LARGE SCALE GENOMIC DNA]</scope>
    <source>
        <strain evidence="1 2">SM1923</strain>
    </source>
</reference>
<dbReference type="RefSeq" id="WP_144726409.1">
    <property type="nucleotide sequence ID" value="NZ_CAWOWR010000001.1"/>
</dbReference>
<dbReference type="EMBL" id="VNFH01000001">
    <property type="protein sequence ID" value="TVU73850.1"/>
    <property type="molecule type" value="Genomic_DNA"/>
</dbReference>
<evidence type="ECO:0000313" key="2">
    <source>
        <dbReference type="Proteomes" id="UP000319941"/>
    </source>
</evidence>